<dbReference type="SMART" id="SM00249">
    <property type="entry name" value="PHD"/>
    <property type="match status" value="1"/>
</dbReference>
<evidence type="ECO:0000256" key="2">
    <source>
        <dbReference type="ARBA" id="ARBA00022771"/>
    </source>
</evidence>
<evidence type="ECO:0000259" key="5">
    <source>
        <dbReference type="SMART" id="SM00249"/>
    </source>
</evidence>
<feature type="compositionally biased region" description="Polar residues" evidence="4">
    <location>
        <begin position="659"/>
        <end position="673"/>
    </location>
</feature>
<proteinExistence type="predicted"/>
<evidence type="ECO:0000313" key="6">
    <source>
        <dbReference type="EMBL" id="KFH48892.1"/>
    </source>
</evidence>
<evidence type="ECO:0000256" key="4">
    <source>
        <dbReference type="SAM" id="MobiDB-lite"/>
    </source>
</evidence>
<dbReference type="STRING" id="857340.A0A086THR0"/>
<protein>
    <submittedName>
        <fullName evidence="6">PHD finger protein-like protein-like protein</fullName>
    </submittedName>
</protein>
<dbReference type="Gene3D" id="3.30.40.10">
    <property type="entry name" value="Zinc/RING finger domain, C3HC4 (zinc finger)"/>
    <property type="match status" value="1"/>
</dbReference>
<evidence type="ECO:0000313" key="7">
    <source>
        <dbReference type="Proteomes" id="UP000029964"/>
    </source>
</evidence>
<dbReference type="EMBL" id="JPKY01000001">
    <property type="protein sequence ID" value="KFH48892.1"/>
    <property type="molecule type" value="Genomic_DNA"/>
</dbReference>
<feature type="region of interest" description="Disordered" evidence="4">
    <location>
        <begin position="357"/>
        <end position="488"/>
    </location>
</feature>
<feature type="region of interest" description="Disordered" evidence="4">
    <location>
        <begin position="652"/>
        <end position="673"/>
    </location>
</feature>
<gene>
    <name evidence="6" type="ORF">ACRE_000620</name>
</gene>
<dbReference type="GO" id="GO:0008270">
    <property type="term" value="F:zinc ion binding"/>
    <property type="evidence" value="ECO:0007669"/>
    <property type="project" value="UniProtKB-KW"/>
</dbReference>
<dbReference type="InterPro" id="IPR013083">
    <property type="entry name" value="Znf_RING/FYVE/PHD"/>
</dbReference>
<dbReference type="AlphaFoldDB" id="A0A086THR0"/>
<accession>A0A086THR0</accession>
<comment type="caution">
    <text evidence="6">The sequence shown here is derived from an EMBL/GenBank/DDBJ whole genome shotgun (WGS) entry which is preliminary data.</text>
</comment>
<feature type="region of interest" description="Disordered" evidence="4">
    <location>
        <begin position="1"/>
        <end position="204"/>
    </location>
</feature>
<dbReference type="HOGENOM" id="CLU_007079_0_0_1"/>
<keyword evidence="7" id="KW-1185">Reference proteome</keyword>
<evidence type="ECO:0000256" key="1">
    <source>
        <dbReference type="ARBA" id="ARBA00022723"/>
    </source>
</evidence>
<feature type="compositionally biased region" description="Polar residues" evidence="4">
    <location>
        <begin position="357"/>
        <end position="367"/>
    </location>
</feature>
<dbReference type="PROSITE" id="PS01359">
    <property type="entry name" value="ZF_PHD_1"/>
    <property type="match status" value="1"/>
</dbReference>
<reference evidence="7" key="1">
    <citation type="journal article" date="2014" name="Genome Announc.">
        <title>Genome sequence and annotation of Acremonium chrysogenum, producer of the beta-lactam antibiotic cephalosporin C.</title>
        <authorList>
            <person name="Terfehr D."/>
            <person name="Dahlmann T.A."/>
            <person name="Specht T."/>
            <person name="Zadra I."/>
            <person name="Kuernsteiner H."/>
            <person name="Kueck U."/>
        </authorList>
    </citation>
    <scope>NUCLEOTIDE SEQUENCE [LARGE SCALE GENOMIC DNA]</scope>
    <source>
        <strain evidence="7">ATCC 11550 / CBS 779.69 / DSM 880 / IAM 14645 / JCM 23072 / IMI 49137</strain>
    </source>
</reference>
<organism evidence="6 7">
    <name type="scientific">Hapsidospora chrysogenum (strain ATCC 11550 / CBS 779.69 / DSM 880 / IAM 14645 / JCM 23072 / IMI 49137)</name>
    <name type="common">Acremonium chrysogenum</name>
    <dbReference type="NCBI Taxonomy" id="857340"/>
    <lineage>
        <taxon>Eukaryota</taxon>
        <taxon>Fungi</taxon>
        <taxon>Dikarya</taxon>
        <taxon>Ascomycota</taxon>
        <taxon>Pezizomycotina</taxon>
        <taxon>Sordariomycetes</taxon>
        <taxon>Hypocreomycetidae</taxon>
        <taxon>Hypocreales</taxon>
        <taxon>Bionectriaceae</taxon>
        <taxon>Hapsidospora</taxon>
    </lineage>
</organism>
<dbReference type="Pfam" id="PF20826">
    <property type="entry name" value="PHD_5"/>
    <property type="match status" value="1"/>
</dbReference>
<feature type="compositionally biased region" description="Low complexity" evidence="4">
    <location>
        <begin position="140"/>
        <end position="169"/>
    </location>
</feature>
<name>A0A086THR0_HAPC1</name>
<keyword evidence="1" id="KW-0479">Metal-binding</keyword>
<dbReference type="InterPro" id="IPR001965">
    <property type="entry name" value="Znf_PHD"/>
</dbReference>
<keyword evidence="3" id="KW-0862">Zinc</keyword>
<dbReference type="SUPFAM" id="SSF57903">
    <property type="entry name" value="FYVE/PHD zinc finger"/>
    <property type="match status" value="1"/>
</dbReference>
<feature type="region of interest" description="Disordered" evidence="4">
    <location>
        <begin position="505"/>
        <end position="610"/>
    </location>
</feature>
<feature type="domain" description="Zinc finger PHD-type" evidence="5">
    <location>
        <begin position="678"/>
        <end position="720"/>
    </location>
</feature>
<evidence type="ECO:0000256" key="3">
    <source>
        <dbReference type="ARBA" id="ARBA00022833"/>
    </source>
</evidence>
<feature type="compositionally biased region" description="Low complexity" evidence="4">
    <location>
        <begin position="371"/>
        <end position="381"/>
    </location>
</feature>
<keyword evidence="2" id="KW-0863">Zinc-finger</keyword>
<feature type="compositionally biased region" description="Acidic residues" evidence="4">
    <location>
        <begin position="534"/>
        <end position="548"/>
    </location>
</feature>
<feature type="compositionally biased region" description="Polar residues" evidence="4">
    <location>
        <begin position="553"/>
        <end position="562"/>
    </location>
</feature>
<feature type="compositionally biased region" description="Polar residues" evidence="4">
    <location>
        <begin position="116"/>
        <end position="136"/>
    </location>
</feature>
<dbReference type="Proteomes" id="UP000029964">
    <property type="component" value="Unassembled WGS sequence"/>
</dbReference>
<feature type="compositionally biased region" description="Polar residues" evidence="4">
    <location>
        <begin position="187"/>
        <end position="204"/>
    </location>
</feature>
<dbReference type="InterPro" id="IPR019786">
    <property type="entry name" value="Zinc_finger_PHD-type_CS"/>
</dbReference>
<dbReference type="OrthoDB" id="419183at2759"/>
<dbReference type="InterPro" id="IPR011011">
    <property type="entry name" value="Znf_FYVE_PHD"/>
</dbReference>
<feature type="region of interest" description="Disordered" evidence="4">
    <location>
        <begin position="284"/>
        <end position="338"/>
    </location>
</feature>
<sequence>MRGDRPTPSSGEPTAHPPTPEQIPISASFPSPAFATPRQNQGAFAEPEPGSWTPRFAEEYSVFNSTPGNLGAPQGRFGDFAPGHRRFPSSDSTSVGFPPHAGDLSTTPCHRYPSGEPTNQFPPTSHPLNTPRQKTAQLGALPSPNSSLQASANQSQQASSQGSTQTQTATPPPTNRKGRPKLALDSKMQQDGQDFSQPDFVGTSQAQDFNNLLGSPGDLFSYPMSAPVTGPDNFWDPSSLALPMDMDFGTENIFPPDTPSGHRHTGSFDWNSEVQMFQDLPQPAPIASKSEKGRPAARKTRTIAPKPQAQDPLPAGPAGHGVATTPSGMDNPFGIMGPGEVVDPGILFSRSQTGAAESSFNTTNGMGSAQAALATSTAGRSSSGGDGRCASSRGARNGKMPDRPFASSPVKPSAPRPGLSRSQSENRGRKSIGRGAMVNQPAVTRTLPPARNGSGMEASRNSVRTSGRVSPLKKQHRTSLASIPESAARLESRASVKFYIGADGRAHAEVTHPPGDAGPKSRGPGSHTSADAQQWDEEDDSSSTDDEPIIIPSRNNSFNSSFALPDPRRPVGSIFHPSRRSISDRSTSTLATSDAANAAGNDAESEAETVMDEDADQGGADAANELLKVKENRQQGPNLFSSSKSERLFATSGGGFHGNTISPTRTDSGNTTDEPGVRCVCHRNEMTGFLVQCESCEMWQHGQCINQRTQPRVYICAFCANTPNMRGGRPRDTGRASGLDIGIGSSPLASKSFRSLR</sequence>
<feature type="compositionally biased region" description="Polar residues" evidence="4">
    <location>
        <begin position="459"/>
        <end position="468"/>
    </location>
</feature>